<keyword evidence="1" id="KW-0812">Transmembrane</keyword>
<evidence type="ECO:0000256" key="1">
    <source>
        <dbReference type="SAM" id="Phobius"/>
    </source>
</evidence>
<sequence length="187" mass="19713">MSFDSTFKLSGVMLGLSGLSYVLDTVLDAALPQASPGLGALVPIFGLIGFPGFWESLRDTRFISVLAYVSGMLGLAGLVAITFLGNRVFPELAPQKVGEIVSVVKLEFLLISIVFLISALLLVVLCWRADWLKRTGALFYAAGAVPVSLTPFVSPVLVSAGGVAIGLGLGFWGLGLISPQNKRINDD</sequence>
<protein>
    <submittedName>
        <fullName evidence="2">Uncharacterized protein</fullName>
    </submittedName>
</protein>
<evidence type="ECO:0000313" key="3">
    <source>
        <dbReference type="Proteomes" id="UP000444174"/>
    </source>
</evidence>
<feature type="transmembrane region" description="Helical" evidence="1">
    <location>
        <begin position="66"/>
        <end position="86"/>
    </location>
</feature>
<feature type="transmembrane region" description="Helical" evidence="1">
    <location>
        <begin position="137"/>
        <end position="154"/>
    </location>
</feature>
<feature type="transmembrane region" description="Helical" evidence="1">
    <location>
        <begin position="106"/>
        <end position="125"/>
    </location>
</feature>
<feature type="transmembrane region" description="Helical" evidence="1">
    <location>
        <begin position="160"/>
        <end position="177"/>
    </location>
</feature>
<gene>
    <name evidence="2" type="ORF">GFB49_14355</name>
</gene>
<keyword evidence="3" id="KW-1185">Reference proteome</keyword>
<proteinExistence type="predicted"/>
<organism evidence="2 3">
    <name type="scientific">Tritonibacter litoralis</name>
    <dbReference type="NCBI Taxonomy" id="2662264"/>
    <lineage>
        <taxon>Bacteria</taxon>
        <taxon>Pseudomonadati</taxon>
        <taxon>Pseudomonadota</taxon>
        <taxon>Alphaproteobacteria</taxon>
        <taxon>Rhodobacterales</taxon>
        <taxon>Paracoccaceae</taxon>
        <taxon>Tritonibacter</taxon>
    </lineage>
</organism>
<evidence type="ECO:0000313" key="2">
    <source>
        <dbReference type="EMBL" id="MQQ09645.1"/>
    </source>
</evidence>
<name>A0A843YJ09_9RHOB</name>
<dbReference type="Proteomes" id="UP000444174">
    <property type="component" value="Unassembled WGS sequence"/>
</dbReference>
<comment type="caution">
    <text evidence="2">The sequence shown here is derived from an EMBL/GenBank/DDBJ whole genome shotgun (WGS) entry which is preliminary data.</text>
</comment>
<dbReference type="RefSeq" id="WP_153216620.1">
    <property type="nucleotide sequence ID" value="NZ_WIBF01000009.1"/>
</dbReference>
<keyword evidence="1" id="KW-1133">Transmembrane helix</keyword>
<feature type="transmembrane region" description="Helical" evidence="1">
    <location>
        <begin position="37"/>
        <end position="54"/>
    </location>
</feature>
<dbReference type="EMBL" id="WIBF01000009">
    <property type="protein sequence ID" value="MQQ09645.1"/>
    <property type="molecule type" value="Genomic_DNA"/>
</dbReference>
<dbReference type="AlphaFoldDB" id="A0A843YJ09"/>
<accession>A0A843YJ09</accession>
<keyword evidence="1" id="KW-0472">Membrane</keyword>
<reference evidence="2 3" key="1">
    <citation type="submission" date="2019-10" db="EMBL/GenBank/DDBJ databases">
        <title>Epibacterium sp. nov., isolated from seawater.</title>
        <authorList>
            <person name="Zhang X."/>
            <person name="Li N."/>
        </authorList>
    </citation>
    <scope>NUCLEOTIDE SEQUENCE [LARGE SCALE GENOMIC DNA]</scope>
    <source>
        <strain evidence="2 3">SM1979</strain>
    </source>
</reference>